<evidence type="ECO:0000313" key="1">
    <source>
        <dbReference type="EMBL" id="KAF7343370.1"/>
    </source>
</evidence>
<dbReference type="Proteomes" id="UP000620124">
    <property type="component" value="Unassembled WGS sequence"/>
</dbReference>
<comment type="caution">
    <text evidence="1">The sequence shown here is derived from an EMBL/GenBank/DDBJ whole genome shotgun (WGS) entry which is preliminary data.</text>
</comment>
<organism evidence="1 2">
    <name type="scientific">Mycena venus</name>
    <dbReference type="NCBI Taxonomy" id="2733690"/>
    <lineage>
        <taxon>Eukaryota</taxon>
        <taxon>Fungi</taxon>
        <taxon>Dikarya</taxon>
        <taxon>Basidiomycota</taxon>
        <taxon>Agaricomycotina</taxon>
        <taxon>Agaricomycetes</taxon>
        <taxon>Agaricomycetidae</taxon>
        <taxon>Agaricales</taxon>
        <taxon>Marasmiineae</taxon>
        <taxon>Mycenaceae</taxon>
        <taxon>Mycena</taxon>
    </lineage>
</organism>
<accession>A0A8H6XN88</accession>
<sequence length="512" mass="57083">MSTAIKKALALLSFSRKPPLLCGRVSSTILRRRICSFSSHPFLWKLCQKENKRMTVSKFFPFCASSPVVHETSPIKLHILLVESTGTATAKCSQPPFPPSRVLPSPSMNPLARQDSRPSFISWWSDSNPGLPGPTINLHAMAKPLMRRMYHCQALIFIKKNSGSRLSKDVLETYSSYLPWDYVSRATKVAILSELTHRTQSDSNDARTVVDSPVLYHISQMLWSPDIRVRSASSRLLGNLASHESTVLAISELKLYERLVSLVVEDFENSWMAREALLRIVQRSEGVQAIVEAQLLDHASSLLESPREVVRKWTCELLEIVFRYDSAVVTILESKGCVRLISLLSDNSRAIWAAARIILSSIARKLEVTPAIAAKLLDCVSEIQQSSSSELRRWTCDLLVKLARHEPTLPVILESKACVQLVILLADKHPEVIDSVTKALSQIAEKLEGAQAIVEVEVLDDVSNLIESSSWSVRYWACTLIEALVHHESILPAVLESKAFFATAFPLAQQAP</sequence>
<protein>
    <recommendedName>
        <fullName evidence="3">ARM repeat-containing protein</fullName>
    </recommendedName>
</protein>
<dbReference type="InterPro" id="IPR000225">
    <property type="entry name" value="Armadillo"/>
</dbReference>
<name>A0A8H6XN88_9AGAR</name>
<gene>
    <name evidence="1" type="ORF">MVEN_01769300</name>
</gene>
<evidence type="ECO:0008006" key="3">
    <source>
        <dbReference type="Google" id="ProtNLM"/>
    </source>
</evidence>
<evidence type="ECO:0000313" key="2">
    <source>
        <dbReference type="Proteomes" id="UP000620124"/>
    </source>
</evidence>
<dbReference type="EMBL" id="JACAZI010000016">
    <property type="protein sequence ID" value="KAF7343370.1"/>
    <property type="molecule type" value="Genomic_DNA"/>
</dbReference>
<dbReference type="OrthoDB" id="7537227at2759"/>
<dbReference type="AlphaFoldDB" id="A0A8H6XN88"/>
<dbReference type="PANTHER" id="PTHR46241">
    <property type="entry name" value="ARMADILLO REPEAT-CONTAINING PROTEIN 4 ARMC4"/>
    <property type="match status" value="1"/>
</dbReference>
<dbReference type="InterPro" id="IPR011989">
    <property type="entry name" value="ARM-like"/>
</dbReference>
<reference evidence="1" key="1">
    <citation type="submission" date="2020-05" db="EMBL/GenBank/DDBJ databases">
        <title>Mycena genomes resolve the evolution of fungal bioluminescence.</title>
        <authorList>
            <person name="Tsai I.J."/>
        </authorList>
    </citation>
    <scope>NUCLEOTIDE SEQUENCE</scope>
    <source>
        <strain evidence="1">CCC161011</strain>
    </source>
</reference>
<dbReference type="Gene3D" id="1.25.10.10">
    <property type="entry name" value="Leucine-rich Repeat Variant"/>
    <property type="match status" value="2"/>
</dbReference>
<dbReference type="SMART" id="SM00185">
    <property type="entry name" value="ARM"/>
    <property type="match status" value="3"/>
</dbReference>
<dbReference type="SUPFAM" id="SSF48371">
    <property type="entry name" value="ARM repeat"/>
    <property type="match status" value="1"/>
</dbReference>
<dbReference type="PANTHER" id="PTHR46241:SF1">
    <property type="entry name" value="OUTER DYNEIN ARM-DOCKING COMPLEX SUBUNIT 2"/>
    <property type="match status" value="1"/>
</dbReference>
<dbReference type="InterPro" id="IPR016024">
    <property type="entry name" value="ARM-type_fold"/>
</dbReference>
<proteinExistence type="predicted"/>
<keyword evidence="2" id="KW-1185">Reference proteome</keyword>